<evidence type="ECO:0000256" key="6">
    <source>
        <dbReference type="ARBA" id="ARBA00023170"/>
    </source>
</evidence>
<keyword evidence="6 8" id="KW-0675">Receptor</keyword>
<feature type="transmembrane region" description="Helical" evidence="8">
    <location>
        <begin position="396"/>
        <end position="415"/>
    </location>
</feature>
<evidence type="ECO:0000256" key="1">
    <source>
        <dbReference type="ARBA" id="ARBA00004651"/>
    </source>
</evidence>
<feature type="transmembrane region" description="Helical" evidence="8">
    <location>
        <begin position="91"/>
        <end position="113"/>
    </location>
</feature>
<comment type="similarity">
    <text evidence="8">Belongs to the insect chemoreceptor superfamily. Gustatory receptor (GR) family.</text>
</comment>
<evidence type="ECO:0000313" key="9">
    <source>
        <dbReference type="EnsemblMetazoa" id="XP_050511899.1"/>
    </source>
</evidence>
<evidence type="ECO:0000256" key="8">
    <source>
        <dbReference type="RuleBase" id="RU363108"/>
    </source>
</evidence>
<dbReference type="PANTHER" id="PTHR21143:SF123">
    <property type="entry name" value="GUSTATORY RECEPTOR FOR SUGAR TASTE 43A-RELATED"/>
    <property type="match status" value="1"/>
</dbReference>
<keyword evidence="10" id="KW-1185">Reference proteome</keyword>
<evidence type="ECO:0000256" key="2">
    <source>
        <dbReference type="ARBA" id="ARBA00022475"/>
    </source>
</evidence>
<dbReference type="Proteomes" id="UP001652700">
    <property type="component" value="Unplaced"/>
</dbReference>
<feature type="transmembrane region" description="Helical" evidence="8">
    <location>
        <begin position="316"/>
        <end position="335"/>
    </location>
</feature>
<evidence type="ECO:0000256" key="7">
    <source>
        <dbReference type="ARBA" id="ARBA00023224"/>
    </source>
</evidence>
<feature type="transmembrane region" description="Helical" evidence="8">
    <location>
        <begin position="48"/>
        <end position="71"/>
    </location>
</feature>
<feature type="transmembrane region" description="Helical" evidence="8">
    <location>
        <begin position="184"/>
        <end position="203"/>
    </location>
</feature>
<dbReference type="Pfam" id="PF08395">
    <property type="entry name" value="7tm_7"/>
    <property type="match status" value="1"/>
</dbReference>
<protein>
    <recommendedName>
        <fullName evidence="8">Gustatory receptor</fullName>
    </recommendedName>
</protein>
<evidence type="ECO:0000256" key="3">
    <source>
        <dbReference type="ARBA" id="ARBA00022692"/>
    </source>
</evidence>
<accession>A0ABM5KNY6</accession>
<dbReference type="InterPro" id="IPR013604">
    <property type="entry name" value="7TM_chemorcpt"/>
</dbReference>
<evidence type="ECO:0000313" key="10">
    <source>
        <dbReference type="Proteomes" id="UP001652700"/>
    </source>
</evidence>
<comment type="subcellular location">
    <subcellularLocation>
        <location evidence="1 8">Cell membrane</location>
        <topology evidence="1 8">Multi-pass membrane protein</topology>
    </subcellularLocation>
</comment>
<comment type="caution">
    <text evidence="8">Lacks conserved residue(s) required for the propagation of feature annotation.</text>
</comment>
<evidence type="ECO:0000256" key="5">
    <source>
        <dbReference type="ARBA" id="ARBA00023136"/>
    </source>
</evidence>
<feature type="transmembrane region" description="Helical" evidence="8">
    <location>
        <begin position="284"/>
        <end position="301"/>
    </location>
</feature>
<keyword evidence="5 8" id="KW-0472">Membrane</keyword>
<keyword evidence="2 8" id="KW-1003">Cell membrane</keyword>
<proteinExistence type="inferred from homology"/>
<organism evidence="9 10">
    <name type="scientific">Diabrotica virgifera virgifera</name>
    <name type="common">western corn rootworm</name>
    <dbReference type="NCBI Taxonomy" id="50390"/>
    <lineage>
        <taxon>Eukaryota</taxon>
        <taxon>Metazoa</taxon>
        <taxon>Ecdysozoa</taxon>
        <taxon>Arthropoda</taxon>
        <taxon>Hexapoda</taxon>
        <taxon>Insecta</taxon>
        <taxon>Pterygota</taxon>
        <taxon>Neoptera</taxon>
        <taxon>Endopterygota</taxon>
        <taxon>Coleoptera</taxon>
        <taxon>Polyphaga</taxon>
        <taxon>Cucujiformia</taxon>
        <taxon>Chrysomeloidea</taxon>
        <taxon>Chrysomelidae</taxon>
        <taxon>Galerucinae</taxon>
        <taxon>Diabroticina</taxon>
        <taxon>Diabroticites</taxon>
        <taxon>Diabrotica</taxon>
    </lineage>
</organism>
<reference evidence="9" key="1">
    <citation type="submission" date="2025-05" db="UniProtKB">
        <authorList>
            <consortium name="EnsemblMetazoa"/>
        </authorList>
    </citation>
    <scope>IDENTIFICATION</scope>
</reference>
<comment type="function">
    <text evidence="8">Gustatory receptor which mediates acceptance or avoidance behavior, depending on its substrates.</text>
</comment>
<dbReference type="RefSeq" id="XP_050511899.1">
    <property type="nucleotide sequence ID" value="XM_050655942.1"/>
</dbReference>
<evidence type="ECO:0000256" key="4">
    <source>
        <dbReference type="ARBA" id="ARBA00022989"/>
    </source>
</evidence>
<keyword evidence="7 8" id="KW-0807">Transducer</keyword>
<dbReference type="PANTHER" id="PTHR21143">
    <property type="entry name" value="INVERTEBRATE GUSTATORY RECEPTOR"/>
    <property type="match status" value="1"/>
</dbReference>
<dbReference type="EnsemblMetazoa" id="XM_050655942.1">
    <property type="protein sequence ID" value="XP_050511899.1"/>
    <property type="gene ID" value="LOC114335131"/>
</dbReference>
<keyword evidence="4 8" id="KW-1133">Transmembrane helix</keyword>
<sequence length="418" mass="48728">MKTSMQKTIILTSSQYQLLRPIIWICKCFCILPFTIKKSDNVWWIYSSWWSVVTGAIGVITIGTLILYGIYTKYNMDVVFKLKSNSIGTKLVNGASISTLMTTFLICYLSSIINFKYLLEYFVQLSKADDFTKYIPSIQKYKIYNKILYSTILTKMFIYTTDLAVWAKIALPHSSITSYLIRQLPLYVLFVTMEFASIYYHFLVKCLNERLKYLNTRLKGYSCNYKNPDKKSIIDGSITKYDSKFFLQNDIMFDRRSVPFDESKINYLNGYECLFESSTALNNYFGAKLLILLFGVCFYLLRHPYDLYIAILNRDYLLMMLQVLWIIGHVWRLLLLIEPCNSVEQEVQKMSLRVCKLLSHNTEIQSNEKLQLLLSMLDRCPIKFTSCNIVAMDRHLLISIAGAVTTYLVILLQFGEEE</sequence>
<keyword evidence="3 8" id="KW-0812">Transmembrane</keyword>
<name>A0ABM5KNY6_DIAVI</name>
<dbReference type="GeneID" id="114335131"/>